<dbReference type="Gene3D" id="2.130.10.10">
    <property type="entry name" value="YVTN repeat-like/Quinoprotein amine dehydrogenase"/>
    <property type="match status" value="1"/>
</dbReference>
<keyword evidence="4" id="KW-1185">Reference proteome</keyword>
<accession>A0AAW2YNH2</accession>
<name>A0AAW2YNH2_9EUKA</name>
<keyword evidence="1" id="KW-0732">Signal</keyword>
<feature type="signal peptide" evidence="1">
    <location>
        <begin position="1"/>
        <end position="18"/>
    </location>
</feature>
<dbReference type="Proteomes" id="UP001431209">
    <property type="component" value="Unassembled WGS sequence"/>
</dbReference>
<gene>
    <name evidence="2" type="ORF">AKO1_015502</name>
    <name evidence="3" type="ORF">AKO1_015503</name>
</gene>
<proteinExistence type="predicted"/>
<comment type="caution">
    <text evidence="3">The sequence shown here is derived from an EMBL/GenBank/DDBJ whole genome shotgun (WGS) entry which is preliminary data.</text>
</comment>
<dbReference type="EMBL" id="JAOPGA020000206">
    <property type="protein sequence ID" value="KAL0477652.1"/>
    <property type="molecule type" value="Genomic_DNA"/>
</dbReference>
<organism evidence="3 4">
    <name type="scientific">Acrasis kona</name>
    <dbReference type="NCBI Taxonomy" id="1008807"/>
    <lineage>
        <taxon>Eukaryota</taxon>
        <taxon>Discoba</taxon>
        <taxon>Heterolobosea</taxon>
        <taxon>Tetramitia</taxon>
        <taxon>Eutetramitia</taxon>
        <taxon>Acrasidae</taxon>
        <taxon>Acrasis</taxon>
    </lineage>
</organism>
<dbReference type="SUPFAM" id="SSF50969">
    <property type="entry name" value="YVTN repeat-like/Quinoprotein amine dehydrogenase"/>
    <property type="match status" value="1"/>
</dbReference>
<evidence type="ECO:0000256" key="1">
    <source>
        <dbReference type="SAM" id="SignalP"/>
    </source>
</evidence>
<protein>
    <submittedName>
        <fullName evidence="3">YncE</fullName>
    </submittedName>
</protein>
<reference evidence="3 4" key="1">
    <citation type="submission" date="2024-03" db="EMBL/GenBank/DDBJ databases">
        <title>The Acrasis kona genome and developmental transcriptomes reveal deep origins of eukaryotic multicellular pathways.</title>
        <authorList>
            <person name="Sheikh S."/>
            <person name="Fu C.-J."/>
            <person name="Brown M.W."/>
            <person name="Baldauf S.L."/>
        </authorList>
    </citation>
    <scope>NUCLEOTIDE SEQUENCE [LARGE SCALE GENOMIC DNA]</scope>
    <source>
        <strain evidence="3 4">ATCC MYA-3509</strain>
    </source>
</reference>
<evidence type="ECO:0000313" key="3">
    <source>
        <dbReference type="EMBL" id="KAL0477652.1"/>
    </source>
</evidence>
<evidence type="ECO:0000313" key="4">
    <source>
        <dbReference type="Proteomes" id="UP001431209"/>
    </source>
</evidence>
<feature type="chain" id="PRO_5044718130" evidence="1">
    <location>
        <begin position="19"/>
        <end position="297"/>
    </location>
</feature>
<dbReference type="InterPro" id="IPR015943">
    <property type="entry name" value="WD40/YVTN_repeat-like_dom_sf"/>
</dbReference>
<evidence type="ECO:0000313" key="2">
    <source>
        <dbReference type="EMBL" id="KAL0477648.1"/>
    </source>
</evidence>
<dbReference type="AlphaFoldDB" id="A0AAW2YNH2"/>
<sequence length="297" mass="32998">MKVKVFTLLLLFVALCSARKYFAFTTGYGDFSLFPALGELTNVTTGDIKPIGAIDVKDFGAVYSGECVYANNTNEYYVVSDAKESFIVNIYVMDASSGFLKRTITTGKVTHLETDETNHIIYAISYLDDEWHFAYLNDDNKLIPTIKLEDQDPMLGVSTYCQKCRKFFYASTMEGEFKLLGVDPLTMKITSKSTIPGYPTALTMDSSKGILYALLSDGQSTKVVQLDVKSGKVVRTVAADIPIGNDVYDTMYDPIVKTLFVSCKNLQQESRIASINIDSGKVTFSDEMYSTLQCLDQ</sequence>
<dbReference type="EMBL" id="JAOPGA020000205">
    <property type="protein sequence ID" value="KAL0477648.1"/>
    <property type="molecule type" value="Genomic_DNA"/>
</dbReference>
<dbReference type="InterPro" id="IPR011044">
    <property type="entry name" value="Quino_amine_DH_bsu"/>
</dbReference>